<proteinExistence type="inferred from homology"/>
<evidence type="ECO:0000256" key="10">
    <source>
        <dbReference type="ARBA" id="ARBA00031323"/>
    </source>
</evidence>
<comment type="subcellular location">
    <subcellularLocation>
        <location evidence="1">Cytoplasm</location>
    </subcellularLocation>
</comment>
<dbReference type="EMBL" id="BAABDQ010000003">
    <property type="protein sequence ID" value="GAA3537097.1"/>
    <property type="molecule type" value="Genomic_DNA"/>
</dbReference>
<comment type="caution">
    <text evidence="12">The sequence shown here is derived from an EMBL/GenBank/DDBJ whole genome shotgun (WGS) entry which is preliminary data.</text>
</comment>
<dbReference type="Gene3D" id="3.40.50.150">
    <property type="entry name" value="Vaccinia Virus protein VP39"/>
    <property type="match status" value="1"/>
</dbReference>
<dbReference type="PANTHER" id="PTHR11579:SF0">
    <property type="entry name" value="PROTEIN-L-ISOASPARTATE(D-ASPARTATE) O-METHYLTRANSFERASE"/>
    <property type="match status" value="1"/>
</dbReference>
<organism evidence="12 13">
    <name type="scientific">Nonomuraea rosea</name>
    <dbReference type="NCBI Taxonomy" id="638574"/>
    <lineage>
        <taxon>Bacteria</taxon>
        <taxon>Bacillati</taxon>
        <taxon>Actinomycetota</taxon>
        <taxon>Actinomycetes</taxon>
        <taxon>Streptosporangiales</taxon>
        <taxon>Streptosporangiaceae</taxon>
        <taxon>Nonomuraea</taxon>
    </lineage>
</organism>
<dbReference type="GO" id="GO:0032259">
    <property type="term" value="P:methylation"/>
    <property type="evidence" value="ECO:0007669"/>
    <property type="project" value="UniProtKB-KW"/>
</dbReference>
<evidence type="ECO:0000256" key="6">
    <source>
        <dbReference type="ARBA" id="ARBA00022603"/>
    </source>
</evidence>
<dbReference type="PANTHER" id="PTHR11579">
    <property type="entry name" value="PROTEIN-L-ISOASPARTATE O-METHYLTRANSFERASE"/>
    <property type="match status" value="1"/>
</dbReference>
<evidence type="ECO:0000256" key="2">
    <source>
        <dbReference type="ARBA" id="ARBA00005369"/>
    </source>
</evidence>
<dbReference type="GO" id="GO:0008168">
    <property type="term" value="F:methyltransferase activity"/>
    <property type="evidence" value="ECO:0007669"/>
    <property type="project" value="UniProtKB-KW"/>
</dbReference>
<protein>
    <recommendedName>
        <fullName evidence="4">Protein-L-isoaspartate O-methyltransferase</fullName>
        <ecNumber evidence="3">2.1.1.77</ecNumber>
    </recommendedName>
    <alternativeName>
        <fullName evidence="11">L-isoaspartyl protein carboxyl methyltransferase</fullName>
    </alternativeName>
    <alternativeName>
        <fullName evidence="9">Protein L-isoaspartyl methyltransferase</fullName>
    </alternativeName>
    <alternativeName>
        <fullName evidence="10">Protein-beta-aspartate methyltransferase</fullName>
    </alternativeName>
</protein>
<keyword evidence="6 12" id="KW-0489">Methyltransferase</keyword>
<dbReference type="InterPro" id="IPR029063">
    <property type="entry name" value="SAM-dependent_MTases_sf"/>
</dbReference>
<dbReference type="Proteomes" id="UP001500630">
    <property type="component" value="Unassembled WGS sequence"/>
</dbReference>
<evidence type="ECO:0000256" key="7">
    <source>
        <dbReference type="ARBA" id="ARBA00022679"/>
    </source>
</evidence>
<dbReference type="CDD" id="cd02440">
    <property type="entry name" value="AdoMet_MTases"/>
    <property type="match status" value="1"/>
</dbReference>
<evidence type="ECO:0000313" key="12">
    <source>
        <dbReference type="EMBL" id="GAA3537097.1"/>
    </source>
</evidence>
<evidence type="ECO:0000313" key="13">
    <source>
        <dbReference type="Proteomes" id="UP001500630"/>
    </source>
</evidence>
<evidence type="ECO:0000256" key="4">
    <source>
        <dbReference type="ARBA" id="ARBA00013346"/>
    </source>
</evidence>
<dbReference type="SUPFAM" id="SSF53335">
    <property type="entry name" value="S-adenosyl-L-methionine-dependent methyltransferases"/>
    <property type="match status" value="1"/>
</dbReference>
<evidence type="ECO:0000256" key="11">
    <source>
        <dbReference type="ARBA" id="ARBA00031350"/>
    </source>
</evidence>
<gene>
    <name evidence="12" type="ORF">GCM10022419_016140</name>
</gene>
<keyword evidence="13" id="KW-1185">Reference proteome</keyword>
<dbReference type="Pfam" id="PF01135">
    <property type="entry name" value="PCMT"/>
    <property type="match status" value="1"/>
</dbReference>
<dbReference type="EC" id="2.1.1.77" evidence="3"/>
<comment type="similarity">
    <text evidence="2">Belongs to the methyltransferase superfamily. L-isoaspartyl/D-aspartyl protein methyltransferase family.</text>
</comment>
<keyword evidence="5" id="KW-0963">Cytoplasm</keyword>
<dbReference type="InterPro" id="IPR000682">
    <property type="entry name" value="PCMT"/>
</dbReference>
<evidence type="ECO:0000256" key="3">
    <source>
        <dbReference type="ARBA" id="ARBA00011890"/>
    </source>
</evidence>
<keyword evidence="8" id="KW-0949">S-adenosyl-L-methionine</keyword>
<evidence type="ECO:0000256" key="8">
    <source>
        <dbReference type="ARBA" id="ARBA00022691"/>
    </source>
</evidence>
<keyword evidence="7" id="KW-0808">Transferase</keyword>
<sequence>MTDPSARVQGMLDEIIAIAPRSDWICDALRSVPRHPFIPTRALSVEGYDERETLIDRNTDPTTWWASVYADSTIITQVDDGAGAIELGARKPTSSASAPSTVADLLKWLSPRSGDRVLEVGTGTGWTAALLSYLVGDQGEVTSVEVDPVVAEQAAKNLAAAGVQPRLIVGDGAAGCPDRAPFDGVHVTCGIYRVPYAWVEQTRPGGTIVLPYDCGMGDGHGLRLRVVPGTGAVGRFTGFASYMLMRAQRDADGDSDERYTGETVTRLDPRMIGRASPGARLAMAGLTGLRTRTLVQEGVFWLWVLDPEDPAQYAVVHGRPGDTEYPVYLYGDRPVWEEITDAYFRWVGWGEPGRERFGMTVTPEGQRIWLDSPTQHPQPIHR</sequence>
<evidence type="ECO:0000256" key="1">
    <source>
        <dbReference type="ARBA" id="ARBA00004496"/>
    </source>
</evidence>
<reference evidence="13" key="1">
    <citation type="journal article" date="2019" name="Int. J. Syst. Evol. Microbiol.">
        <title>The Global Catalogue of Microorganisms (GCM) 10K type strain sequencing project: providing services to taxonomists for standard genome sequencing and annotation.</title>
        <authorList>
            <consortium name="The Broad Institute Genomics Platform"/>
            <consortium name="The Broad Institute Genome Sequencing Center for Infectious Disease"/>
            <person name="Wu L."/>
            <person name="Ma J."/>
        </authorList>
    </citation>
    <scope>NUCLEOTIDE SEQUENCE [LARGE SCALE GENOMIC DNA]</scope>
    <source>
        <strain evidence="13">JCM 17326</strain>
    </source>
</reference>
<evidence type="ECO:0000256" key="5">
    <source>
        <dbReference type="ARBA" id="ARBA00022490"/>
    </source>
</evidence>
<name>A0ABP6VNB4_9ACTN</name>
<accession>A0ABP6VNB4</accession>
<evidence type="ECO:0000256" key="9">
    <source>
        <dbReference type="ARBA" id="ARBA00030757"/>
    </source>
</evidence>